<dbReference type="STRING" id="927083.DB32_000792"/>
<name>A0A0F6VZJ8_9BACT</name>
<dbReference type="AlphaFoldDB" id="A0A0F6VZJ8"/>
<keyword evidence="1" id="KW-0732">Signal</keyword>
<dbReference type="PROSITE" id="PS00022">
    <property type="entry name" value="EGF_1"/>
    <property type="match status" value="1"/>
</dbReference>
<proteinExistence type="predicted"/>
<dbReference type="PROSITE" id="PS50026">
    <property type="entry name" value="EGF_3"/>
    <property type="match status" value="1"/>
</dbReference>
<keyword evidence="4" id="KW-1185">Reference proteome</keyword>
<dbReference type="KEGG" id="samy:DB32_000792"/>
<feature type="chain" id="PRO_5002511734" description="EGF-like domain-containing protein" evidence="1">
    <location>
        <begin position="20"/>
        <end position="766"/>
    </location>
</feature>
<organism evidence="3 4">
    <name type="scientific">Sandaracinus amylolyticus</name>
    <dbReference type="NCBI Taxonomy" id="927083"/>
    <lineage>
        <taxon>Bacteria</taxon>
        <taxon>Pseudomonadati</taxon>
        <taxon>Myxococcota</taxon>
        <taxon>Polyangia</taxon>
        <taxon>Polyangiales</taxon>
        <taxon>Sandaracinaceae</taxon>
        <taxon>Sandaracinus</taxon>
    </lineage>
</organism>
<dbReference type="RefSeq" id="WP_157068694.1">
    <property type="nucleotide sequence ID" value="NZ_CP011125.1"/>
</dbReference>
<feature type="domain" description="EGF-like" evidence="2">
    <location>
        <begin position="29"/>
        <end position="65"/>
    </location>
</feature>
<evidence type="ECO:0000256" key="1">
    <source>
        <dbReference type="SAM" id="SignalP"/>
    </source>
</evidence>
<sequence>MSRFDSLALILLVVPLALAPGCACDGPRATELCDVGACGAHGSGICTGGRLTCSCDVGYSGARCDACATGYVLEAGECVEEEEPPPPCDAGLPFPCDESEARPTVVYAPPRFRAVRVPLIAGAESQASTAYGVNAVGQIAGTARAVMAAGGIRWFAFRFDEASGIVDVGGDAAITTSGLAINDDGLVTGSATWANGPDRAFVSDGESFEDVGLELGANVYSLGTSINDEGQIAAECEIESAYRICRYTPGTGWDLFEPGGGFALADDGTLVGLANELETSGFVRDDGGLVEIGPRSIFETMPRAISGNGRYVVALQTRPTATEPFGTALWIDRESDEPPIVIGDVDGRPLRDLYSQPWGVNDDGFAVGSGHDEHGQDAAWLFDPRRGEIMRLDALTELPGDDWRIQDARAIGDAGHIAATTTDPVTAESVALLLVPLDWPEIDRPPATPAAGPHEYDVIAMQDGQDGAPGSIALGMTASGDVLLSSAFRTEVGADRMRGAWWRDGELSFLDDPSGEWVVSRTSRSGTIAGSVWVRDEFSDLRTWMPFTHEGSAQLAPHLLAEGVAHAFGYDVDAAGEVLIECLLDAGPSACVRTGDGAWHALFVGQPFAMSEDGVVVGARADDAVIVAAGTLTPLELGAGATASAISDDGRYVAGVYGHAFVYDRTRELFDWLPDVAGDPATSGRVVPLAVNDEGVVVGTASGTDGHPFAFRYDPQEGELVRLDTRAGDTELVLREARDIDARGAIVANGVEPDGTERGVVLMPRD</sequence>
<evidence type="ECO:0000313" key="3">
    <source>
        <dbReference type="EMBL" id="AKF03643.1"/>
    </source>
</evidence>
<dbReference type="InterPro" id="IPR000742">
    <property type="entry name" value="EGF"/>
</dbReference>
<dbReference type="OrthoDB" id="5791889at2"/>
<reference evidence="3 4" key="1">
    <citation type="submission" date="2015-03" db="EMBL/GenBank/DDBJ databases">
        <title>Genome assembly of Sandaracinus amylolyticus DSM 53668.</title>
        <authorList>
            <person name="Sharma G."/>
            <person name="Subramanian S."/>
        </authorList>
    </citation>
    <scope>NUCLEOTIDE SEQUENCE [LARGE SCALE GENOMIC DNA]</scope>
    <source>
        <strain evidence="3 4">DSM 53668</strain>
    </source>
</reference>
<protein>
    <recommendedName>
        <fullName evidence="2">EGF-like domain-containing protein</fullName>
    </recommendedName>
</protein>
<accession>A0A0F6VZJ8</accession>
<dbReference type="InterPro" id="IPR002049">
    <property type="entry name" value="LE_dom"/>
</dbReference>
<evidence type="ECO:0000259" key="2">
    <source>
        <dbReference type="PROSITE" id="PS50026"/>
    </source>
</evidence>
<dbReference type="CDD" id="cd00055">
    <property type="entry name" value="EGF_Lam"/>
    <property type="match status" value="1"/>
</dbReference>
<dbReference type="PROSITE" id="PS01248">
    <property type="entry name" value="EGF_LAM_1"/>
    <property type="match status" value="1"/>
</dbReference>
<feature type="signal peptide" evidence="1">
    <location>
        <begin position="1"/>
        <end position="19"/>
    </location>
</feature>
<evidence type="ECO:0000313" key="4">
    <source>
        <dbReference type="Proteomes" id="UP000034883"/>
    </source>
</evidence>
<gene>
    <name evidence="3" type="ORF">DB32_000792</name>
</gene>
<dbReference type="EMBL" id="CP011125">
    <property type="protein sequence ID" value="AKF03643.1"/>
    <property type="molecule type" value="Genomic_DNA"/>
</dbReference>
<dbReference type="Proteomes" id="UP000034883">
    <property type="component" value="Chromosome"/>
</dbReference>